<protein>
    <submittedName>
        <fullName evidence="2">Uncharacterized protein</fullName>
    </submittedName>
</protein>
<accession>A0AAV6IQV0</accession>
<organism evidence="2 3">
    <name type="scientific">Rhododendron griersonianum</name>
    <dbReference type="NCBI Taxonomy" id="479676"/>
    <lineage>
        <taxon>Eukaryota</taxon>
        <taxon>Viridiplantae</taxon>
        <taxon>Streptophyta</taxon>
        <taxon>Embryophyta</taxon>
        <taxon>Tracheophyta</taxon>
        <taxon>Spermatophyta</taxon>
        <taxon>Magnoliopsida</taxon>
        <taxon>eudicotyledons</taxon>
        <taxon>Gunneridae</taxon>
        <taxon>Pentapetalae</taxon>
        <taxon>asterids</taxon>
        <taxon>Ericales</taxon>
        <taxon>Ericaceae</taxon>
        <taxon>Ericoideae</taxon>
        <taxon>Rhodoreae</taxon>
        <taxon>Rhododendron</taxon>
    </lineage>
</organism>
<comment type="caution">
    <text evidence="2">The sequence shown here is derived from an EMBL/GenBank/DDBJ whole genome shotgun (WGS) entry which is preliminary data.</text>
</comment>
<evidence type="ECO:0000313" key="3">
    <source>
        <dbReference type="Proteomes" id="UP000823749"/>
    </source>
</evidence>
<reference evidence="2" key="1">
    <citation type="submission" date="2020-08" db="EMBL/GenBank/DDBJ databases">
        <title>Plant Genome Project.</title>
        <authorList>
            <person name="Zhang R.-G."/>
        </authorList>
    </citation>
    <scope>NUCLEOTIDE SEQUENCE</scope>
    <source>
        <strain evidence="2">WSP0</strain>
        <tissue evidence="2">Leaf</tissue>
    </source>
</reference>
<sequence>MSISMEALAMVGADYLDWGMDMEEWERRDSELPPHLLAEEEEEEENEKDEVGGVQQKRETICGFPVTCQVKNFEKTVPSSGRGV</sequence>
<gene>
    <name evidence="2" type="ORF">RHGRI_030016</name>
</gene>
<dbReference type="AlphaFoldDB" id="A0AAV6IQV0"/>
<keyword evidence="3" id="KW-1185">Reference proteome</keyword>
<dbReference type="EMBL" id="JACTNZ010000010">
    <property type="protein sequence ID" value="KAG5529484.1"/>
    <property type="molecule type" value="Genomic_DNA"/>
</dbReference>
<feature type="region of interest" description="Disordered" evidence="1">
    <location>
        <begin position="27"/>
        <end position="56"/>
    </location>
</feature>
<evidence type="ECO:0000313" key="2">
    <source>
        <dbReference type="EMBL" id="KAG5529484.1"/>
    </source>
</evidence>
<dbReference type="Proteomes" id="UP000823749">
    <property type="component" value="Chromosome 10"/>
</dbReference>
<proteinExistence type="predicted"/>
<name>A0AAV6IQV0_9ERIC</name>
<feature type="compositionally biased region" description="Acidic residues" evidence="1">
    <location>
        <begin position="39"/>
        <end position="48"/>
    </location>
</feature>
<evidence type="ECO:0000256" key="1">
    <source>
        <dbReference type="SAM" id="MobiDB-lite"/>
    </source>
</evidence>